<gene>
    <name evidence="1" type="ORF">LCGC14_2220000</name>
</gene>
<name>A0A0F9DYU1_9ZZZZ</name>
<proteinExistence type="predicted"/>
<dbReference type="EMBL" id="LAZR01029640">
    <property type="protein sequence ID" value="KKL58976.1"/>
    <property type="molecule type" value="Genomic_DNA"/>
</dbReference>
<sequence>GVETDGGQFQGINPEDYFTELEEGLVPVLPDQRTQFRF</sequence>
<dbReference type="AlphaFoldDB" id="A0A0F9DYU1"/>
<accession>A0A0F9DYU1</accession>
<evidence type="ECO:0000313" key="1">
    <source>
        <dbReference type="EMBL" id="KKL58976.1"/>
    </source>
</evidence>
<comment type="caution">
    <text evidence="1">The sequence shown here is derived from an EMBL/GenBank/DDBJ whole genome shotgun (WGS) entry which is preliminary data.</text>
</comment>
<feature type="non-terminal residue" evidence="1">
    <location>
        <position position="1"/>
    </location>
</feature>
<protein>
    <submittedName>
        <fullName evidence="1">Uncharacterized protein</fullName>
    </submittedName>
</protein>
<organism evidence="1">
    <name type="scientific">marine sediment metagenome</name>
    <dbReference type="NCBI Taxonomy" id="412755"/>
    <lineage>
        <taxon>unclassified sequences</taxon>
        <taxon>metagenomes</taxon>
        <taxon>ecological metagenomes</taxon>
    </lineage>
</organism>
<reference evidence="1" key="1">
    <citation type="journal article" date="2015" name="Nature">
        <title>Complex archaea that bridge the gap between prokaryotes and eukaryotes.</title>
        <authorList>
            <person name="Spang A."/>
            <person name="Saw J.H."/>
            <person name="Jorgensen S.L."/>
            <person name="Zaremba-Niedzwiedzka K."/>
            <person name="Martijn J."/>
            <person name="Lind A.E."/>
            <person name="van Eijk R."/>
            <person name="Schleper C."/>
            <person name="Guy L."/>
            <person name="Ettema T.J."/>
        </authorList>
    </citation>
    <scope>NUCLEOTIDE SEQUENCE</scope>
</reference>